<dbReference type="InterPro" id="IPR036638">
    <property type="entry name" value="HLH_DNA-bd_sf"/>
</dbReference>
<dbReference type="GO" id="GO:0046983">
    <property type="term" value="F:protein dimerization activity"/>
    <property type="evidence" value="ECO:0007669"/>
    <property type="project" value="InterPro"/>
</dbReference>
<dbReference type="SMR" id="B4NNG8"/>
<feature type="region of interest" description="Disordered" evidence="6">
    <location>
        <begin position="1"/>
        <end position="40"/>
    </location>
</feature>
<comment type="subcellular location">
    <subcellularLocation>
        <location evidence="1">Nucleus</location>
    </subcellularLocation>
</comment>
<dbReference type="SUPFAM" id="SSF47459">
    <property type="entry name" value="HLH, helix-loop-helix DNA-binding domain"/>
    <property type="match status" value="1"/>
</dbReference>
<dbReference type="InterPro" id="IPR011598">
    <property type="entry name" value="bHLH_dom"/>
</dbReference>
<dbReference type="PhylomeDB" id="B4NNG8"/>
<dbReference type="OMA" id="MSWPFEF"/>
<feature type="region of interest" description="Disordered" evidence="6">
    <location>
        <begin position="89"/>
        <end position="131"/>
    </location>
</feature>
<dbReference type="FunCoup" id="B4NNG8">
    <property type="interactions" value="4"/>
</dbReference>
<feature type="compositionally biased region" description="Polar residues" evidence="6">
    <location>
        <begin position="188"/>
        <end position="198"/>
    </location>
</feature>
<evidence type="ECO:0000256" key="1">
    <source>
        <dbReference type="ARBA" id="ARBA00004123"/>
    </source>
</evidence>
<dbReference type="GO" id="GO:0000981">
    <property type="term" value="F:DNA-binding transcription factor activity, RNA polymerase II-specific"/>
    <property type="evidence" value="ECO:0007669"/>
    <property type="project" value="TreeGrafter"/>
</dbReference>
<reference evidence="8 9" key="1">
    <citation type="journal article" date="2007" name="Nature">
        <title>Evolution of genes and genomes on the Drosophila phylogeny.</title>
        <authorList>
            <consortium name="Drosophila 12 Genomes Consortium"/>
            <person name="Clark A.G."/>
            <person name="Eisen M.B."/>
            <person name="Smith D.R."/>
            <person name="Bergman C.M."/>
            <person name="Oliver B."/>
            <person name="Markow T.A."/>
            <person name="Kaufman T.C."/>
            <person name="Kellis M."/>
            <person name="Gelbart W."/>
            <person name="Iyer V.N."/>
            <person name="Pollard D.A."/>
            <person name="Sackton T.B."/>
            <person name="Larracuente A.M."/>
            <person name="Singh N.D."/>
            <person name="Abad J.P."/>
            <person name="Abt D.N."/>
            <person name="Adryan B."/>
            <person name="Aguade M."/>
            <person name="Akashi H."/>
            <person name="Anderson W.W."/>
            <person name="Aquadro C.F."/>
            <person name="Ardell D.H."/>
            <person name="Arguello R."/>
            <person name="Artieri C.G."/>
            <person name="Barbash D.A."/>
            <person name="Barker D."/>
            <person name="Barsanti P."/>
            <person name="Batterham P."/>
            <person name="Batzoglou S."/>
            <person name="Begun D."/>
            <person name="Bhutkar A."/>
            <person name="Blanco E."/>
            <person name="Bosak S.A."/>
            <person name="Bradley R.K."/>
            <person name="Brand A.D."/>
            <person name="Brent M.R."/>
            <person name="Brooks A.N."/>
            <person name="Brown R.H."/>
            <person name="Butlin R.K."/>
            <person name="Caggese C."/>
            <person name="Calvi B.R."/>
            <person name="Bernardo de Carvalho A."/>
            <person name="Caspi A."/>
            <person name="Castrezana S."/>
            <person name="Celniker S.E."/>
            <person name="Chang J.L."/>
            <person name="Chapple C."/>
            <person name="Chatterji S."/>
            <person name="Chinwalla A."/>
            <person name="Civetta A."/>
            <person name="Clifton S.W."/>
            <person name="Comeron J.M."/>
            <person name="Costello J.C."/>
            <person name="Coyne J.A."/>
            <person name="Daub J."/>
            <person name="David R.G."/>
            <person name="Delcher A.L."/>
            <person name="Delehaunty K."/>
            <person name="Do C.B."/>
            <person name="Ebling H."/>
            <person name="Edwards K."/>
            <person name="Eickbush T."/>
            <person name="Evans J.D."/>
            <person name="Filipski A."/>
            <person name="Findeiss S."/>
            <person name="Freyhult E."/>
            <person name="Fulton L."/>
            <person name="Fulton R."/>
            <person name="Garcia A.C."/>
            <person name="Gardiner A."/>
            <person name="Garfield D.A."/>
            <person name="Garvin B.E."/>
            <person name="Gibson G."/>
            <person name="Gilbert D."/>
            <person name="Gnerre S."/>
            <person name="Godfrey J."/>
            <person name="Good R."/>
            <person name="Gotea V."/>
            <person name="Gravely B."/>
            <person name="Greenberg A.J."/>
            <person name="Griffiths-Jones S."/>
            <person name="Gross S."/>
            <person name="Guigo R."/>
            <person name="Gustafson E.A."/>
            <person name="Haerty W."/>
            <person name="Hahn M.W."/>
            <person name="Halligan D.L."/>
            <person name="Halpern A.L."/>
            <person name="Halter G.M."/>
            <person name="Han M.V."/>
            <person name="Heger A."/>
            <person name="Hillier L."/>
            <person name="Hinrichs A.S."/>
            <person name="Holmes I."/>
            <person name="Hoskins R.A."/>
            <person name="Hubisz M.J."/>
            <person name="Hultmark D."/>
            <person name="Huntley M.A."/>
            <person name="Jaffe D.B."/>
            <person name="Jagadeeshan S."/>
            <person name="Jeck W.R."/>
            <person name="Johnson J."/>
            <person name="Jones C.D."/>
            <person name="Jordan W.C."/>
            <person name="Karpen G.H."/>
            <person name="Kataoka E."/>
            <person name="Keightley P.D."/>
            <person name="Kheradpour P."/>
            <person name="Kirkness E.F."/>
            <person name="Koerich L.B."/>
            <person name="Kristiansen K."/>
            <person name="Kudrna D."/>
            <person name="Kulathinal R.J."/>
            <person name="Kumar S."/>
            <person name="Kwok R."/>
            <person name="Lander E."/>
            <person name="Langley C.H."/>
            <person name="Lapoint R."/>
            <person name="Lazzaro B.P."/>
            <person name="Lee S.J."/>
            <person name="Levesque L."/>
            <person name="Li R."/>
            <person name="Lin C.F."/>
            <person name="Lin M.F."/>
            <person name="Lindblad-Toh K."/>
            <person name="Llopart A."/>
            <person name="Long M."/>
            <person name="Low L."/>
            <person name="Lozovsky E."/>
            <person name="Lu J."/>
            <person name="Luo M."/>
            <person name="Machado C.A."/>
            <person name="Makalowski W."/>
            <person name="Marzo M."/>
            <person name="Matsuda M."/>
            <person name="Matzkin L."/>
            <person name="McAllister B."/>
            <person name="McBride C.S."/>
            <person name="McKernan B."/>
            <person name="McKernan K."/>
            <person name="Mendez-Lago M."/>
            <person name="Minx P."/>
            <person name="Mollenhauer M.U."/>
            <person name="Montooth K."/>
            <person name="Mount S.M."/>
            <person name="Mu X."/>
            <person name="Myers E."/>
            <person name="Negre B."/>
            <person name="Newfeld S."/>
            <person name="Nielsen R."/>
            <person name="Noor M.A."/>
            <person name="O'Grady P."/>
            <person name="Pachter L."/>
            <person name="Papaceit M."/>
            <person name="Parisi M.J."/>
            <person name="Parisi M."/>
            <person name="Parts L."/>
            <person name="Pedersen J.S."/>
            <person name="Pesole G."/>
            <person name="Phillippy A.M."/>
            <person name="Ponting C.P."/>
            <person name="Pop M."/>
            <person name="Porcelli D."/>
            <person name="Powell J.R."/>
            <person name="Prohaska S."/>
            <person name="Pruitt K."/>
            <person name="Puig M."/>
            <person name="Quesneville H."/>
            <person name="Ram K.R."/>
            <person name="Rand D."/>
            <person name="Rasmussen M.D."/>
            <person name="Reed L.K."/>
            <person name="Reenan R."/>
            <person name="Reily A."/>
            <person name="Remington K.A."/>
            <person name="Rieger T.T."/>
            <person name="Ritchie M.G."/>
            <person name="Robin C."/>
            <person name="Rogers Y.H."/>
            <person name="Rohde C."/>
            <person name="Rozas J."/>
            <person name="Rubenfield M.J."/>
            <person name="Ruiz A."/>
            <person name="Russo S."/>
            <person name="Salzberg S.L."/>
            <person name="Sanchez-Gracia A."/>
            <person name="Saranga D.J."/>
            <person name="Sato H."/>
            <person name="Schaeffer S.W."/>
            <person name="Schatz M.C."/>
            <person name="Schlenke T."/>
            <person name="Schwartz R."/>
            <person name="Segarra C."/>
            <person name="Singh R.S."/>
            <person name="Sirot L."/>
            <person name="Sirota M."/>
            <person name="Sisneros N.B."/>
            <person name="Smith C.D."/>
            <person name="Smith T.F."/>
            <person name="Spieth J."/>
            <person name="Stage D.E."/>
            <person name="Stark A."/>
            <person name="Stephan W."/>
            <person name="Strausberg R.L."/>
            <person name="Strempel S."/>
            <person name="Sturgill D."/>
            <person name="Sutton G."/>
            <person name="Sutton G.G."/>
            <person name="Tao W."/>
            <person name="Teichmann S."/>
            <person name="Tobari Y.N."/>
            <person name="Tomimura Y."/>
            <person name="Tsolas J.M."/>
            <person name="Valente V.L."/>
            <person name="Venter E."/>
            <person name="Venter J.C."/>
            <person name="Vicario S."/>
            <person name="Vieira F.G."/>
            <person name="Vilella A.J."/>
            <person name="Villasante A."/>
            <person name="Walenz B."/>
            <person name="Wang J."/>
            <person name="Wasserman M."/>
            <person name="Watts T."/>
            <person name="Wilson D."/>
            <person name="Wilson R.K."/>
            <person name="Wing R.A."/>
            <person name="Wolfner M.F."/>
            <person name="Wong A."/>
            <person name="Wong G.K."/>
            <person name="Wu C.I."/>
            <person name="Wu G."/>
            <person name="Yamamoto D."/>
            <person name="Yang H.P."/>
            <person name="Yang S.P."/>
            <person name="Yorke J.A."/>
            <person name="Yoshida K."/>
            <person name="Zdobnov E."/>
            <person name="Zhang P."/>
            <person name="Zhang Y."/>
            <person name="Zimin A.V."/>
            <person name="Baldwin J."/>
            <person name="Abdouelleil A."/>
            <person name="Abdulkadir J."/>
            <person name="Abebe A."/>
            <person name="Abera B."/>
            <person name="Abreu J."/>
            <person name="Acer S.C."/>
            <person name="Aftuck L."/>
            <person name="Alexander A."/>
            <person name="An P."/>
            <person name="Anderson E."/>
            <person name="Anderson S."/>
            <person name="Arachi H."/>
            <person name="Azer M."/>
            <person name="Bachantsang P."/>
            <person name="Barry A."/>
            <person name="Bayul T."/>
            <person name="Berlin A."/>
            <person name="Bessette D."/>
            <person name="Bloom T."/>
            <person name="Blye J."/>
            <person name="Boguslavskiy L."/>
            <person name="Bonnet C."/>
            <person name="Boukhgalter B."/>
            <person name="Bourzgui I."/>
            <person name="Brown A."/>
            <person name="Cahill P."/>
            <person name="Channer S."/>
            <person name="Cheshatsang Y."/>
            <person name="Chuda L."/>
            <person name="Citroen M."/>
            <person name="Collymore A."/>
            <person name="Cooke P."/>
            <person name="Costello M."/>
            <person name="D'Aco K."/>
            <person name="Daza R."/>
            <person name="De Haan G."/>
            <person name="DeGray S."/>
            <person name="DeMaso C."/>
            <person name="Dhargay N."/>
            <person name="Dooley K."/>
            <person name="Dooley E."/>
            <person name="Doricent M."/>
            <person name="Dorje P."/>
            <person name="Dorjee K."/>
            <person name="Dupes A."/>
            <person name="Elong R."/>
            <person name="Falk J."/>
            <person name="Farina A."/>
            <person name="Faro S."/>
            <person name="Ferguson D."/>
            <person name="Fisher S."/>
            <person name="Foley C.D."/>
            <person name="Franke A."/>
            <person name="Friedrich D."/>
            <person name="Gadbois L."/>
            <person name="Gearin G."/>
            <person name="Gearin C.R."/>
            <person name="Giannoukos G."/>
            <person name="Goode T."/>
            <person name="Graham J."/>
            <person name="Grandbois E."/>
            <person name="Grewal S."/>
            <person name="Gyaltsen K."/>
            <person name="Hafez N."/>
            <person name="Hagos B."/>
            <person name="Hall J."/>
            <person name="Henson C."/>
            <person name="Hollinger A."/>
            <person name="Honan T."/>
            <person name="Huard M.D."/>
            <person name="Hughes L."/>
            <person name="Hurhula B."/>
            <person name="Husby M.E."/>
            <person name="Kamat A."/>
            <person name="Kanga B."/>
            <person name="Kashin S."/>
            <person name="Khazanovich D."/>
            <person name="Kisner P."/>
            <person name="Lance K."/>
            <person name="Lara M."/>
            <person name="Lee W."/>
            <person name="Lennon N."/>
            <person name="Letendre F."/>
            <person name="LeVine R."/>
            <person name="Lipovsky A."/>
            <person name="Liu X."/>
            <person name="Liu J."/>
            <person name="Liu S."/>
            <person name="Lokyitsang T."/>
            <person name="Lokyitsang Y."/>
            <person name="Lubonja R."/>
            <person name="Lui A."/>
            <person name="MacDonald P."/>
            <person name="Magnisalis V."/>
            <person name="Maru K."/>
            <person name="Matthews C."/>
            <person name="McCusker W."/>
            <person name="McDonough S."/>
            <person name="Mehta T."/>
            <person name="Meldrim J."/>
            <person name="Meneus L."/>
            <person name="Mihai O."/>
            <person name="Mihalev A."/>
            <person name="Mihova T."/>
            <person name="Mittelman R."/>
            <person name="Mlenga V."/>
            <person name="Montmayeur A."/>
            <person name="Mulrain L."/>
            <person name="Navidi A."/>
            <person name="Naylor J."/>
            <person name="Negash T."/>
            <person name="Nguyen T."/>
            <person name="Nguyen N."/>
            <person name="Nicol R."/>
            <person name="Norbu C."/>
            <person name="Norbu N."/>
            <person name="Novod N."/>
            <person name="O'Neill B."/>
            <person name="Osman S."/>
            <person name="Markiewicz E."/>
            <person name="Oyono O.L."/>
            <person name="Patti C."/>
            <person name="Phunkhang P."/>
            <person name="Pierre F."/>
            <person name="Priest M."/>
            <person name="Raghuraman S."/>
            <person name="Rege F."/>
            <person name="Reyes R."/>
            <person name="Rise C."/>
            <person name="Rogov P."/>
            <person name="Ross K."/>
            <person name="Ryan E."/>
            <person name="Settipalli S."/>
            <person name="Shea T."/>
            <person name="Sherpa N."/>
            <person name="Shi L."/>
            <person name="Shih D."/>
            <person name="Sparrow T."/>
            <person name="Spaulding J."/>
            <person name="Stalker J."/>
            <person name="Stange-Thomann N."/>
            <person name="Stavropoulos S."/>
            <person name="Stone C."/>
            <person name="Strader C."/>
            <person name="Tesfaye S."/>
            <person name="Thomson T."/>
            <person name="Thoulutsang Y."/>
            <person name="Thoulutsang D."/>
            <person name="Topham K."/>
            <person name="Topping I."/>
            <person name="Tsamla T."/>
            <person name="Vassiliev H."/>
            <person name="Vo A."/>
            <person name="Wangchuk T."/>
            <person name="Wangdi T."/>
            <person name="Weiand M."/>
            <person name="Wilkinson J."/>
            <person name="Wilson A."/>
            <person name="Yadav S."/>
            <person name="Young G."/>
            <person name="Yu Q."/>
            <person name="Zembek L."/>
            <person name="Zhong D."/>
            <person name="Zimmer A."/>
            <person name="Zwirko Z."/>
            <person name="Jaffe D.B."/>
            <person name="Alvarez P."/>
            <person name="Brockman W."/>
            <person name="Butler J."/>
            <person name="Chin C."/>
            <person name="Gnerre S."/>
            <person name="Grabherr M."/>
            <person name="Kleber M."/>
            <person name="Mauceli E."/>
            <person name="MacCallum I."/>
        </authorList>
    </citation>
    <scope>NUCLEOTIDE SEQUENCE [LARGE SCALE GENOMIC DNA]</scope>
    <source>
        <strain evidence="9">Tucson 14030-0811.24</strain>
    </source>
</reference>
<dbReference type="Gene3D" id="4.10.280.10">
    <property type="entry name" value="Helix-loop-helix DNA-binding domain"/>
    <property type="match status" value="1"/>
</dbReference>
<evidence type="ECO:0000313" key="8">
    <source>
        <dbReference type="EMBL" id="EDW85907.1"/>
    </source>
</evidence>
<dbReference type="KEGG" id="dwi:6652312"/>
<dbReference type="SMART" id="SM00353">
    <property type="entry name" value="HLH"/>
    <property type="match status" value="1"/>
</dbReference>
<evidence type="ECO:0000256" key="4">
    <source>
        <dbReference type="ARBA" id="ARBA00023163"/>
    </source>
</evidence>
<feature type="region of interest" description="Disordered" evidence="6">
    <location>
        <begin position="240"/>
        <end position="262"/>
    </location>
</feature>
<name>B4NNG8_DROWI</name>
<dbReference type="AlphaFoldDB" id="B4NNG8"/>
<dbReference type="EMBL" id="CH964282">
    <property type="protein sequence ID" value="EDW85907.1"/>
    <property type="molecule type" value="Genomic_DNA"/>
</dbReference>
<dbReference type="STRING" id="7260.B4NNG8"/>
<keyword evidence="3" id="KW-0238">DNA-binding</keyword>
<feature type="compositionally biased region" description="Basic residues" evidence="6">
    <location>
        <begin position="94"/>
        <end position="115"/>
    </location>
</feature>
<dbReference type="GO" id="GO:0000977">
    <property type="term" value="F:RNA polymerase II transcription regulatory region sequence-specific DNA binding"/>
    <property type="evidence" value="ECO:0007669"/>
    <property type="project" value="TreeGrafter"/>
</dbReference>
<feature type="compositionally biased region" description="Basic residues" evidence="6">
    <location>
        <begin position="250"/>
        <end position="262"/>
    </location>
</feature>
<evidence type="ECO:0000256" key="2">
    <source>
        <dbReference type="ARBA" id="ARBA00023015"/>
    </source>
</evidence>
<feature type="domain" description="BHLH" evidence="7">
    <location>
        <begin position="31"/>
        <end position="83"/>
    </location>
</feature>
<dbReference type="FunFam" id="4.10.280.10:FF:000010">
    <property type="entry name" value="Scleraxis bHLH transcription factor"/>
    <property type="match status" value="1"/>
</dbReference>
<keyword evidence="4" id="KW-0804">Transcription</keyword>
<evidence type="ECO:0000256" key="5">
    <source>
        <dbReference type="ARBA" id="ARBA00023242"/>
    </source>
</evidence>
<dbReference type="PROSITE" id="PS50888">
    <property type="entry name" value="BHLH"/>
    <property type="match status" value="1"/>
</dbReference>
<dbReference type="HOGENOM" id="CLU_1190954_0_0_1"/>
<keyword evidence="2" id="KW-0805">Transcription regulation</keyword>
<organism evidence="8 9">
    <name type="scientific">Drosophila willistoni</name>
    <name type="common">Fruit fly</name>
    <dbReference type="NCBI Taxonomy" id="7260"/>
    <lineage>
        <taxon>Eukaryota</taxon>
        <taxon>Metazoa</taxon>
        <taxon>Ecdysozoa</taxon>
        <taxon>Arthropoda</taxon>
        <taxon>Hexapoda</taxon>
        <taxon>Insecta</taxon>
        <taxon>Pterygota</taxon>
        <taxon>Neoptera</taxon>
        <taxon>Endopterygota</taxon>
        <taxon>Diptera</taxon>
        <taxon>Brachycera</taxon>
        <taxon>Muscomorpha</taxon>
        <taxon>Ephydroidea</taxon>
        <taxon>Drosophilidae</taxon>
        <taxon>Drosophila</taxon>
        <taxon>Sophophora</taxon>
    </lineage>
</organism>
<evidence type="ECO:0000256" key="3">
    <source>
        <dbReference type="ARBA" id="ARBA00023125"/>
    </source>
</evidence>
<dbReference type="PANTHER" id="PTHR23349">
    <property type="entry name" value="BASIC HELIX-LOOP-HELIX TRANSCRIPTION FACTOR, TWIST"/>
    <property type="match status" value="1"/>
</dbReference>
<dbReference type="Pfam" id="PF00010">
    <property type="entry name" value="HLH"/>
    <property type="match status" value="1"/>
</dbReference>
<evidence type="ECO:0000313" key="9">
    <source>
        <dbReference type="Proteomes" id="UP000007798"/>
    </source>
</evidence>
<feature type="compositionally biased region" description="Low complexity" evidence="6">
    <location>
        <begin position="23"/>
        <end position="37"/>
    </location>
</feature>
<dbReference type="InParanoid" id="B4NNG8"/>
<proteinExistence type="predicted"/>
<dbReference type="PANTHER" id="PTHR23349:SF72">
    <property type="entry name" value="HLH54F"/>
    <property type="match status" value="1"/>
</dbReference>
<evidence type="ECO:0000259" key="7">
    <source>
        <dbReference type="PROSITE" id="PS50888"/>
    </source>
</evidence>
<dbReference type="CDD" id="cd11423">
    <property type="entry name" value="bHLH_TS_musculin_like"/>
    <property type="match status" value="1"/>
</dbReference>
<feature type="compositionally biased region" description="Low complexity" evidence="6">
    <location>
        <begin position="170"/>
        <end position="187"/>
    </location>
</feature>
<accession>B4NNG8</accession>
<keyword evidence="9" id="KW-1185">Reference proteome</keyword>
<keyword evidence="5" id="KW-0539">Nucleus</keyword>
<protein>
    <recommendedName>
        <fullName evidence="7">BHLH domain-containing protein</fullName>
    </recommendedName>
</protein>
<dbReference type="GO" id="GO:0032502">
    <property type="term" value="P:developmental process"/>
    <property type="evidence" value="ECO:0007669"/>
    <property type="project" value="TreeGrafter"/>
</dbReference>
<dbReference type="GO" id="GO:0005634">
    <property type="term" value="C:nucleus"/>
    <property type="evidence" value="ECO:0007669"/>
    <property type="project" value="UniProtKB-SubCell"/>
</dbReference>
<dbReference type="Proteomes" id="UP000007798">
    <property type="component" value="Unassembled WGS sequence"/>
</dbReference>
<feature type="compositionally biased region" description="Acidic residues" evidence="6">
    <location>
        <begin position="13"/>
        <end position="22"/>
    </location>
</feature>
<sequence>MPRKKRAPSPMEMFDDDFDEDASSQSSQPPVQRNAANARERMRMRVLSSAYGRLKTKLPNIPPDTKLSKLDTLRLATLYIKQLITAVETGSSHNHNHHQHPHHHHPHPHHRHHQHTSSSPRADGLDTNHLTDCGGGAGGAISGTFSHFHNGGHSGGMSWPFEFHQSNRNNMASFNSSSSSSTTSNSSRLEWQSQTPQSYGKVPRNEPHSDYVQLQQAQNPIQPSHGQWYPADMQLDLDQGCGYEAPGAQQHHHHRTNQVHTL</sequence>
<feature type="region of interest" description="Disordered" evidence="6">
    <location>
        <begin position="170"/>
        <end position="209"/>
    </location>
</feature>
<dbReference type="OrthoDB" id="10055449at2759"/>
<dbReference type="InterPro" id="IPR050283">
    <property type="entry name" value="E-box_TF_Regulators"/>
</dbReference>
<dbReference type="eggNOG" id="KOG4029">
    <property type="taxonomic scope" value="Eukaryota"/>
</dbReference>
<evidence type="ECO:0000256" key="6">
    <source>
        <dbReference type="SAM" id="MobiDB-lite"/>
    </source>
</evidence>
<gene>
    <name evidence="8" type="primary">Dwil\GK22890</name>
    <name evidence="8" type="ORF">Dwil_GK22890</name>
</gene>